<accession>A0ABR6WD25</accession>
<protein>
    <submittedName>
        <fullName evidence="2">Tellurite resistance protein B-like protein</fullName>
    </submittedName>
</protein>
<dbReference type="Gene3D" id="1.10.3680.10">
    <property type="entry name" value="TerB-like"/>
    <property type="match status" value="1"/>
</dbReference>
<gene>
    <name evidence="2" type="ORF">FH603_5003</name>
</gene>
<dbReference type="InterPro" id="IPR007791">
    <property type="entry name" value="DjlA_N"/>
</dbReference>
<name>A0ABR6WD25_9BACT</name>
<dbReference type="InterPro" id="IPR029024">
    <property type="entry name" value="TerB-like"/>
</dbReference>
<comment type="caution">
    <text evidence="2">The sequence shown here is derived from an EMBL/GenBank/DDBJ whole genome shotgun (WGS) entry which is preliminary data.</text>
</comment>
<dbReference type="Proteomes" id="UP000700732">
    <property type="component" value="Unassembled WGS sequence"/>
</dbReference>
<dbReference type="SUPFAM" id="SSF158682">
    <property type="entry name" value="TerB-like"/>
    <property type="match status" value="1"/>
</dbReference>
<dbReference type="RefSeq" id="WP_186741034.1">
    <property type="nucleotide sequence ID" value="NZ_VFIA01000047.1"/>
</dbReference>
<feature type="domain" description="Co-chaperone DjlA N-terminal" evidence="1">
    <location>
        <begin position="11"/>
        <end position="112"/>
    </location>
</feature>
<evidence type="ECO:0000313" key="2">
    <source>
        <dbReference type="EMBL" id="MBC3794474.1"/>
    </source>
</evidence>
<organism evidence="2 3">
    <name type="scientific">Spirosoma utsteinense</name>
    <dbReference type="NCBI Taxonomy" id="2585773"/>
    <lineage>
        <taxon>Bacteria</taxon>
        <taxon>Pseudomonadati</taxon>
        <taxon>Bacteroidota</taxon>
        <taxon>Cytophagia</taxon>
        <taxon>Cytophagales</taxon>
        <taxon>Cytophagaceae</taxon>
        <taxon>Spirosoma</taxon>
    </lineage>
</organism>
<evidence type="ECO:0000259" key="1">
    <source>
        <dbReference type="Pfam" id="PF05099"/>
    </source>
</evidence>
<dbReference type="EMBL" id="VFIA01000047">
    <property type="protein sequence ID" value="MBC3794474.1"/>
    <property type="molecule type" value="Genomic_DNA"/>
</dbReference>
<evidence type="ECO:0000313" key="3">
    <source>
        <dbReference type="Proteomes" id="UP000700732"/>
    </source>
</evidence>
<dbReference type="CDD" id="cd07177">
    <property type="entry name" value="terB_like"/>
    <property type="match status" value="1"/>
</dbReference>
<dbReference type="Pfam" id="PF05099">
    <property type="entry name" value="TerB"/>
    <property type="match status" value="1"/>
</dbReference>
<keyword evidence="3" id="KW-1185">Reference proteome</keyword>
<reference evidence="2 3" key="1">
    <citation type="submission" date="2019-06" db="EMBL/GenBank/DDBJ databases">
        <title>Spirosoma utsteinense sp. nov. isolated from Antarctic ice-free soils.</title>
        <authorList>
            <person name="Tahon G."/>
        </authorList>
    </citation>
    <scope>NUCLEOTIDE SEQUENCE [LARGE SCALE GENOMIC DNA]</scope>
    <source>
        <strain evidence="2 3">LMG 31447</strain>
    </source>
</reference>
<sequence>MYSPDVAVGLGSLVYALSKVDGQLQPEEINVMRRLLAGSPYSDLAISALFLQENVGETSEKAYAFGLRRMAHDRVKLDVQTEKWFVNILWRVAMAYEGVSGEERAFIRRFRSDLQRVQARCDTLIRQRPD</sequence>
<proteinExistence type="predicted"/>